<dbReference type="PANTHER" id="PTHR12483">
    <property type="entry name" value="SOLUTE CARRIER FAMILY 31 COPPER TRANSPORTERS"/>
    <property type="match status" value="1"/>
</dbReference>
<dbReference type="Proteomes" id="UP000018144">
    <property type="component" value="Unassembled WGS sequence"/>
</dbReference>
<feature type="compositionally biased region" description="Low complexity" evidence="5">
    <location>
        <begin position="11"/>
        <end position="26"/>
    </location>
</feature>
<dbReference type="EMBL" id="HF935934">
    <property type="protein sequence ID" value="CCX32936.1"/>
    <property type="molecule type" value="Genomic_DNA"/>
</dbReference>
<dbReference type="GO" id="GO:0005375">
    <property type="term" value="F:copper ion transmembrane transporter activity"/>
    <property type="evidence" value="ECO:0007669"/>
    <property type="project" value="UniProtKB-UniRule"/>
</dbReference>
<feature type="compositionally biased region" description="Polar residues" evidence="5">
    <location>
        <begin position="1"/>
        <end position="10"/>
    </location>
</feature>
<feature type="region of interest" description="Disordered" evidence="5">
    <location>
        <begin position="108"/>
        <end position="133"/>
    </location>
</feature>
<evidence type="ECO:0000256" key="1">
    <source>
        <dbReference type="ARBA" id="ARBA00022692"/>
    </source>
</evidence>
<feature type="transmembrane region" description="Helical" evidence="4">
    <location>
        <begin position="55"/>
        <end position="76"/>
    </location>
</feature>
<comment type="similarity">
    <text evidence="4">Belongs to the copper transporter (Ctr) (TC 1.A.56) family. SLC31A subfamily.</text>
</comment>
<dbReference type="OMA" id="PIPWRFS"/>
<keyword evidence="4" id="KW-0406">Ion transport</keyword>
<keyword evidence="2 4" id="KW-1133">Transmembrane helix</keyword>
<keyword evidence="3 4" id="KW-0472">Membrane</keyword>
<comment type="subcellular location">
    <subcellularLocation>
        <location evidence="4">Membrane</location>
        <topology evidence="4">Multi-pass membrane protein</topology>
    </subcellularLocation>
</comment>
<keyword evidence="4" id="KW-0186">Copper</keyword>
<feature type="compositionally biased region" description="Basic and acidic residues" evidence="5">
    <location>
        <begin position="119"/>
        <end position="132"/>
    </location>
</feature>
<dbReference type="Pfam" id="PF04145">
    <property type="entry name" value="Ctr"/>
    <property type="match status" value="1"/>
</dbReference>
<dbReference type="eggNOG" id="ENOG502SPC4">
    <property type="taxonomic scope" value="Eukaryota"/>
</dbReference>
<evidence type="ECO:0000256" key="4">
    <source>
        <dbReference type="RuleBase" id="RU367022"/>
    </source>
</evidence>
<dbReference type="PANTHER" id="PTHR12483:SF120">
    <property type="entry name" value="HIGH-AFFINITY COPPER TRANSPORTER CTRA2"/>
    <property type="match status" value="1"/>
</dbReference>
<accession>U4LVY3</accession>
<evidence type="ECO:0000313" key="6">
    <source>
        <dbReference type="EMBL" id="CCX32936.1"/>
    </source>
</evidence>
<protein>
    <recommendedName>
        <fullName evidence="4">Copper transport protein</fullName>
    </recommendedName>
</protein>
<evidence type="ECO:0000256" key="2">
    <source>
        <dbReference type="ARBA" id="ARBA00022989"/>
    </source>
</evidence>
<organism evidence="6 7">
    <name type="scientific">Pyronema omphalodes (strain CBS 100304)</name>
    <name type="common">Pyronema confluens</name>
    <dbReference type="NCBI Taxonomy" id="1076935"/>
    <lineage>
        <taxon>Eukaryota</taxon>
        <taxon>Fungi</taxon>
        <taxon>Dikarya</taxon>
        <taxon>Ascomycota</taxon>
        <taxon>Pezizomycotina</taxon>
        <taxon>Pezizomycetes</taxon>
        <taxon>Pezizales</taxon>
        <taxon>Pyronemataceae</taxon>
        <taxon>Pyronema</taxon>
    </lineage>
</organism>
<name>U4LVY3_PYROM</name>
<evidence type="ECO:0000256" key="3">
    <source>
        <dbReference type="ARBA" id="ARBA00023136"/>
    </source>
</evidence>
<gene>
    <name evidence="6" type="ORF">PCON_13791</name>
</gene>
<reference evidence="6 7" key="1">
    <citation type="journal article" date="2013" name="PLoS Genet.">
        <title>The genome and development-dependent transcriptomes of Pyronema confluens: a window into fungal evolution.</title>
        <authorList>
            <person name="Traeger S."/>
            <person name="Altegoer F."/>
            <person name="Freitag M."/>
            <person name="Gabaldon T."/>
            <person name="Kempken F."/>
            <person name="Kumar A."/>
            <person name="Marcet-Houben M."/>
            <person name="Poggeler S."/>
            <person name="Stajich J.E."/>
            <person name="Nowrousian M."/>
        </authorList>
    </citation>
    <scope>NUCLEOTIDE SEQUENCE [LARGE SCALE GENOMIC DNA]</scope>
    <source>
        <strain evidence="7">CBS 100304</strain>
        <tissue evidence="6">Vegetative mycelium</tissue>
    </source>
</reference>
<feature type="region of interest" description="Disordered" evidence="5">
    <location>
        <begin position="1"/>
        <end position="26"/>
    </location>
</feature>
<dbReference type="STRING" id="1076935.U4LVY3"/>
<keyword evidence="7" id="KW-1185">Reference proteome</keyword>
<dbReference type="InterPro" id="IPR007274">
    <property type="entry name" value="Cop_transporter"/>
</dbReference>
<dbReference type="GO" id="GO:0005886">
    <property type="term" value="C:plasma membrane"/>
    <property type="evidence" value="ECO:0007669"/>
    <property type="project" value="TreeGrafter"/>
</dbReference>
<evidence type="ECO:0000313" key="7">
    <source>
        <dbReference type="Proteomes" id="UP000018144"/>
    </source>
</evidence>
<dbReference type="OrthoDB" id="73901at2759"/>
<keyword evidence="1 4" id="KW-0812">Transmembrane</keyword>
<proteinExistence type="inferred from homology"/>
<dbReference type="AlphaFoldDB" id="U4LVY3"/>
<keyword evidence="4" id="KW-0187">Copper transport</keyword>
<keyword evidence="4" id="KW-0813">Transport</keyword>
<sequence>MADFTQQPDYSATSGSSSSSSSSSHDMTSSGSMSMVFYTSTSTPLFSSSWSPSTLGQYVGVCVFLIVLCFIFRFLLAWKSVLEHGWKEGMKGKKVVVAVGLGDANGASKSETTSVAGGGEKEGEGEKEKEGTPEVVLKQKGWGGRPFRFSTELKRSCMTTLVAGTGYLM</sequence>
<evidence type="ECO:0000256" key="5">
    <source>
        <dbReference type="SAM" id="MobiDB-lite"/>
    </source>
</evidence>